<keyword evidence="7" id="KW-0472">Membrane</keyword>
<evidence type="ECO:0000256" key="7">
    <source>
        <dbReference type="ARBA" id="ARBA00023136"/>
    </source>
</evidence>
<feature type="region of interest" description="Disordered" evidence="9">
    <location>
        <begin position="667"/>
        <end position="689"/>
    </location>
</feature>
<comment type="similarity">
    <text evidence="2">Belongs to the COG2 family.</text>
</comment>
<accession>A0A836G460</accession>
<dbReference type="GO" id="GO:0015031">
    <property type="term" value="P:protein transport"/>
    <property type="evidence" value="ECO:0007669"/>
    <property type="project" value="UniProtKB-KW"/>
</dbReference>
<dbReference type="GO" id="GO:0007030">
    <property type="term" value="P:Golgi organization"/>
    <property type="evidence" value="ECO:0007669"/>
    <property type="project" value="InterPro"/>
</dbReference>
<evidence type="ECO:0000256" key="5">
    <source>
        <dbReference type="ARBA" id="ARBA00022927"/>
    </source>
</evidence>
<feature type="region of interest" description="Disordered" evidence="9">
    <location>
        <begin position="1"/>
        <end position="64"/>
    </location>
</feature>
<evidence type="ECO:0000256" key="6">
    <source>
        <dbReference type="ARBA" id="ARBA00023034"/>
    </source>
</evidence>
<evidence type="ECO:0000259" key="11">
    <source>
        <dbReference type="Pfam" id="PF12022"/>
    </source>
</evidence>
<gene>
    <name evidence="12" type="ORF">CUR178_00644</name>
</gene>
<dbReference type="AlphaFoldDB" id="A0A836G460"/>
<dbReference type="InterPro" id="IPR024603">
    <property type="entry name" value="COG_complex_COG2_C"/>
</dbReference>
<feature type="region of interest" description="Disordered" evidence="9">
    <location>
        <begin position="873"/>
        <end position="907"/>
    </location>
</feature>
<protein>
    <recommendedName>
        <fullName evidence="3">Conserved oligomeric Golgi complex subunit 2</fullName>
    </recommendedName>
    <alternativeName>
        <fullName evidence="8">Component of oligomeric Golgi complex 2</fullName>
    </alternativeName>
</protein>
<evidence type="ECO:0000256" key="2">
    <source>
        <dbReference type="ARBA" id="ARBA00007603"/>
    </source>
</evidence>
<dbReference type="GO" id="GO:0000139">
    <property type="term" value="C:Golgi membrane"/>
    <property type="evidence" value="ECO:0007669"/>
    <property type="project" value="UniProtKB-SubCell"/>
</dbReference>
<keyword evidence="4" id="KW-0813">Transport</keyword>
<dbReference type="GO" id="GO:0017119">
    <property type="term" value="C:Golgi transport complex"/>
    <property type="evidence" value="ECO:0007669"/>
    <property type="project" value="TreeGrafter"/>
</dbReference>
<reference evidence="12 13" key="1">
    <citation type="submission" date="2021-02" db="EMBL/GenBank/DDBJ databases">
        <title>Leishmania (Mundinia) enrietti genome sequencing and assembly.</title>
        <authorList>
            <person name="Almutairi H."/>
            <person name="Gatherer D."/>
        </authorList>
    </citation>
    <scope>NUCLEOTIDE SEQUENCE [LARGE SCALE GENOMIC DNA]</scope>
    <source>
        <strain evidence="12">CUR178</strain>
    </source>
</reference>
<feature type="domain" description="COG complex component COG2 C-terminal" evidence="11">
    <location>
        <begin position="575"/>
        <end position="927"/>
    </location>
</feature>
<feature type="domain" description="Conserved oligomeric Golgi complex subunit 2 N-terminal" evidence="10">
    <location>
        <begin position="80"/>
        <end position="200"/>
    </location>
</feature>
<dbReference type="GO" id="GO:0006891">
    <property type="term" value="P:intra-Golgi vesicle-mediated transport"/>
    <property type="evidence" value="ECO:0007669"/>
    <property type="project" value="TreeGrafter"/>
</dbReference>
<sequence length="976" mass="104998">MSHSATATTPMLEDGKPSRDGVICPQTSSLPASANGVMEPPAWTTSDPNCAAPTPPSPDTGDNAEADAELLKQQLQLIQLCFAEHEFGIFVDEDGRAEGSDCSFSSASSELSSSFGSANGDHHARSRRSLRGLPTYDPLAFVNGKVQHGVPLASLSEDLHAYEEYLEDKIAQCVNTEVHTAFVNVSGHLVGMRDELSYMQRPLTAAMEKLSAVVGQLSTTSQKVKEKVEAACVAEMERAFDAMHLKCMVVYETAAYQFDDLARLLNITMDDTAMTERSAAAGAGRSGGSASKFSLAVTSRDGLDTSGAASGKMTVSIAPATQLSDAALDVLEDIVLLFQELKEIFQQLGSLPSRLQEKSEVASYVAAAERSVMGVLEVVLIHTSQLLFSPTTENNDASSISCPPLVVSKKSATSVPVTASAPMARQLLGRVIGLYAQAGEMKQFSAVFRNTVLRPPLEAVVSWKAATQARQSAEGTVALLKQMKAVLENTFLPLLPLLHEHYGPTLHPAATIVWPILSETMVKKLPSLFEVGIPNHFQVKYKAAYELLAIVEGSCVDLEELAVLRQSPDVVLWNHKWNLNVYAALRVSEVDKALQSVCSPLDRLPSATNSDYHFRLFYIVQQQLLHLFSSSVFLLPCTPWFLRQTVACCYRVLMRVQEALTKATLVHGGARSDDERPTTPSAPENGGPFPRGAQDTLLQAIADAHALRAFLRGQLLQIVLGRVAADSGRALVGVTVTTAAAPAAERSAADLVTDVLQFASTSVCGQFIQQARAALVQQIADAAVVSLQNLKSVRSAYSHTRKTIPSAASWYVAPALHPLQTFAEEALRSGFSEAALQESVAEILQRVVENFVTLARETLLTAKKTEEGWEKLRRRKEGFAASPTTDTTPANAEEGSGGPASTVGGQRITMETATDRDKMTIQLWMDACAMLESVQAPPLALPSATAVELFAPALALLRRAEWMQGADIPEPPDVDA</sequence>
<comment type="subcellular location">
    <subcellularLocation>
        <location evidence="1">Golgi apparatus membrane</location>
        <topology evidence="1">Peripheral membrane protein</topology>
    </subcellularLocation>
</comment>
<dbReference type="Pfam" id="PF06148">
    <property type="entry name" value="COG2_N"/>
    <property type="match status" value="1"/>
</dbReference>
<evidence type="ECO:0000256" key="4">
    <source>
        <dbReference type="ARBA" id="ARBA00022448"/>
    </source>
</evidence>
<evidence type="ECO:0000256" key="1">
    <source>
        <dbReference type="ARBA" id="ARBA00004395"/>
    </source>
</evidence>
<evidence type="ECO:0000313" key="12">
    <source>
        <dbReference type="EMBL" id="KAG5465929.1"/>
    </source>
</evidence>
<evidence type="ECO:0000313" key="13">
    <source>
        <dbReference type="Proteomes" id="UP000674179"/>
    </source>
</evidence>
<dbReference type="PANTHER" id="PTHR12961:SF0">
    <property type="entry name" value="CONSERVED OLIGOMERIC GOLGI COMPLEX SUBUNIT 2"/>
    <property type="match status" value="1"/>
</dbReference>
<comment type="caution">
    <text evidence="12">The sequence shown here is derived from an EMBL/GenBank/DDBJ whole genome shotgun (WGS) entry which is preliminary data.</text>
</comment>
<evidence type="ECO:0000256" key="3">
    <source>
        <dbReference type="ARBA" id="ARBA00020977"/>
    </source>
</evidence>
<dbReference type="RefSeq" id="XP_067688528.1">
    <property type="nucleotide sequence ID" value="XM_067832425.1"/>
</dbReference>
<keyword evidence="6" id="KW-0333">Golgi apparatus</keyword>
<evidence type="ECO:0000259" key="10">
    <source>
        <dbReference type="Pfam" id="PF06148"/>
    </source>
</evidence>
<dbReference type="PANTHER" id="PTHR12961">
    <property type="entry name" value="CONSERVED OLIGOMERIC GOLGI COMPLEX COMPONENT 2"/>
    <property type="match status" value="1"/>
</dbReference>
<dbReference type="OrthoDB" id="332281at2759"/>
<name>A0A836G460_LEIEN</name>
<dbReference type="Proteomes" id="UP000674179">
    <property type="component" value="Chromosome 36"/>
</dbReference>
<evidence type="ECO:0000256" key="8">
    <source>
        <dbReference type="ARBA" id="ARBA00031344"/>
    </source>
</evidence>
<organism evidence="12 13">
    <name type="scientific">Leishmania enriettii</name>
    <dbReference type="NCBI Taxonomy" id="5663"/>
    <lineage>
        <taxon>Eukaryota</taxon>
        <taxon>Discoba</taxon>
        <taxon>Euglenozoa</taxon>
        <taxon>Kinetoplastea</taxon>
        <taxon>Metakinetoplastina</taxon>
        <taxon>Trypanosomatida</taxon>
        <taxon>Trypanosomatidae</taxon>
        <taxon>Leishmaniinae</taxon>
        <taxon>Leishmania</taxon>
    </lineage>
</organism>
<keyword evidence="5" id="KW-0653">Protein transport</keyword>
<evidence type="ECO:0000256" key="9">
    <source>
        <dbReference type="SAM" id="MobiDB-lite"/>
    </source>
</evidence>
<dbReference type="Pfam" id="PF12022">
    <property type="entry name" value="COG2_C"/>
    <property type="match status" value="1"/>
</dbReference>
<proteinExistence type="inferred from homology"/>
<dbReference type="EMBL" id="JAFHKP010000036">
    <property type="protein sequence ID" value="KAG5465929.1"/>
    <property type="molecule type" value="Genomic_DNA"/>
</dbReference>
<dbReference type="GeneID" id="94167935"/>
<dbReference type="KEGG" id="lenr:94167935"/>
<dbReference type="InterPro" id="IPR009316">
    <property type="entry name" value="COG2"/>
</dbReference>
<keyword evidence="13" id="KW-1185">Reference proteome</keyword>
<dbReference type="InterPro" id="IPR024602">
    <property type="entry name" value="COG_su2_N"/>
</dbReference>